<dbReference type="EMBL" id="CP040812">
    <property type="protein sequence ID" value="QCY68818.1"/>
    <property type="molecule type" value="Genomic_DNA"/>
</dbReference>
<dbReference type="SUPFAM" id="SSF51735">
    <property type="entry name" value="NAD(P)-binding Rossmann-fold domains"/>
    <property type="match status" value="1"/>
</dbReference>
<dbReference type="Pfam" id="PF01408">
    <property type="entry name" value="GFO_IDH_MocA"/>
    <property type="match status" value="1"/>
</dbReference>
<dbReference type="OrthoDB" id="9815825at2"/>
<evidence type="ECO:0000259" key="4">
    <source>
        <dbReference type="Pfam" id="PF02894"/>
    </source>
</evidence>
<dbReference type="PANTHER" id="PTHR43708">
    <property type="entry name" value="CONSERVED EXPRESSED OXIDOREDUCTASE (EUROFUNG)"/>
    <property type="match status" value="1"/>
</dbReference>
<sequence>MKKVHVAMAGFGKGGRIYNAPVISSVEGMEIKKILTSSRENISAAGKDFPDALVVNSFEEILEDPEINLIVITTPNHLHKDYATKALQAGKHVVLEKPITPLAAQAEELIRLAREKELILSVHHNRRWDSDFLTIQKLLDDKKLGEVVEYEAHFDRFRPEIKESWKENPENPGSGILYDLGSHLIDQALVLFGLPTHVFADVRVQRKTATVADSFELLLYYPNLKVTLKAGMLVKGKTPTFLIHGTKGSFIKYGQDPQEEKLKAGFKPAGAKDWGLEPKESWGSIDTIDEMGFLISKQGDYSSFYSNIYKAITSGEELEVKPEEAKNVIRIIEAALRSQAEGRKVEFY</sequence>
<organism evidence="5 6">
    <name type="scientific">Antarcticibacterium flavum</name>
    <dbReference type="NCBI Taxonomy" id="2058175"/>
    <lineage>
        <taxon>Bacteria</taxon>
        <taxon>Pseudomonadati</taxon>
        <taxon>Bacteroidota</taxon>
        <taxon>Flavobacteriia</taxon>
        <taxon>Flavobacteriales</taxon>
        <taxon>Flavobacteriaceae</taxon>
        <taxon>Antarcticibacterium</taxon>
    </lineage>
</organism>
<dbReference type="InterPro" id="IPR036291">
    <property type="entry name" value="NAD(P)-bd_dom_sf"/>
</dbReference>
<dbReference type="Gene3D" id="3.30.360.10">
    <property type="entry name" value="Dihydrodipicolinate Reductase, domain 2"/>
    <property type="match status" value="1"/>
</dbReference>
<dbReference type="Proteomes" id="UP000309016">
    <property type="component" value="Chromosome"/>
</dbReference>
<dbReference type="Gene3D" id="3.40.50.720">
    <property type="entry name" value="NAD(P)-binding Rossmann-like Domain"/>
    <property type="match status" value="1"/>
</dbReference>
<dbReference type="InterPro" id="IPR004104">
    <property type="entry name" value="Gfo/Idh/MocA-like_OxRdtase_C"/>
</dbReference>
<reference evidence="5 6" key="1">
    <citation type="submission" date="2019-06" db="EMBL/GenBank/DDBJ databases">
        <title>Complete genome sequence of Antarcticibacterium flavum KCTC 52984T from an Antarctic marine sediment.</title>
        <authorList>
            <person name="Lee Y.M."/>
            <person name="Shin S.C."/>
        </authorList>
    </citation>
    <scope>NUCLEOTIDE SEQUENCE [LARGE SCALE GENOMIC DNA]</scope>
    <source>
        <strain evidence="5 6">KCTC 52984</strain>
    </source>
</reference>
<dbReference type="AlphaFoldDB" id="A0A5B7X2F0"/>
<dbReference type="InterPro" id="IPR051317">
    <property type="entry name" value="Gfo/Idh/MocA_oxidoreduct"/>
</dbReference>
<dbReference type="GO" id="GO:0000166">
    <property type="term" value="F:nucleotide binding"/>
    <property type="evidence" value="ECO:0007669"/>
    <property type="project" value="InterPro"/>
</dbReference>
<dbReference type="RefSeq" id="WP_139065403.1">
    <property type="nucleotide sequence ID" value="NZ_CP040812.1"/>
</dbReference>
<dbReference type="Pfam" id="PF02894">
    <property type="entry name" value="GFO_IDH_MocA_C"/>
    <property type="match status" value="1"/>
</dbReference>
<proteinExistence type="inferred from homology"/>
<keyword evidence="2" id="KW-0560">Oxidoreductase</keyword>
<gene>
    <name evidence="5" type="ORF">FHG64_05060</name>
</gene>
<comment type="similarity">
    <text evidence="1">Belongs to the Gfo/Idh/MocA family.</text>
</comment>
<feature type="domain" description="Gfo/Idh/MocA-like oxidoreductase N-terminal" evidence="3">
    <location>
        <begin position="5"/>
        <end position="124"/>
    </location>
</feature>
<dbReference type="InterPro" id="IPR000683">
    <property type="entry name" value="Gfo/Idh/MocA-like_OxRdtase_N"/>
</dbReference>
<evidence type="ECO:0000256" key="2">
    <source>
        <dbReference type="ARBA" id="ARBA00023002"/>
    </source>
</evidence>
<dbReference type="KEGG" id="afla:FHG64_05060"/>
<evidence type="ECO:0000313" key="5">
    <source>
        <dbReference type="EMBL" id="QCY68818.1"/>
    </source>
</evidence>
<protein>
    <submittedName>
        <fullName evidence="5">Oxidoreductase</fullName>
    </submittedName>
</protein>
<evidence type="ECO:0000313" key="6">
    <source>
        <dbReference type="Proteomes" id="UP000309016"/>
    </source>
</evidence>
<dbReference type="PANTHER" id="PTHR43708:SF5">
    <property type="entry name" value="CONSERVED EXPRESSED OXIDOREDUCTASE (EUROFUNG)-RELATED"/>
    <property type="match status" value="1"/>
</dbReference>
<accession>A0A5B7X2F0</accession>
<feature type="domain" description="Gfo/Idh/MocA-like oxidoreductase C-terminal" evidence="4">
    <location>
        <begin position="137"/>
        <end position="346"/>
    </location>
</feature>
<evidence type="ECO:0000256" key="1">
    <source>
        <dbReference type="ARBA" id="ARBA00010928"/>
    </source>
</evidence>
<keyword evidence="6" id="KW-1185">Reference proteome</keyword>
<dbReference type="GO" id="GO:0016491">
    <property type="term" value="F:oxidoreductase activity"/>
    <property type="evidence" value="ECO:0007669"/>
    <property type="project" value="UniProtKB-KW"/>
</dbReference>
<name>A0A5B7X2F0_9FLAO</name>
<evidence type="ECO:0000259" key="3">
    <source>
        <dbReference type="Pfam" id="PF01408"/>
    </source>
</evidence>